<keyword evidence="2" id="KW-1185">Reference proteome</keyword>
<dbReference type="EMBL" id="CP003607">
    <property type="protein sequence ID" value="AFY83454.1"/>
    <property type="molecule type" value="Genomic_DNA"/>
</dbReference>
<dbReference type="HOGENOM" id="CLU_199025_0_0_3"/>
<dbReference type="KEGG" id="oac:Oscil6304_3905"/>
<proteinExistence type="predicted"/>
<evidence type="ECO:0000313" key="1">
    <source>
        <dbReference type="EMBL" id="AFY83454.1"/>
    </source>
</evidence>
<dbReference type="InParanoid" id="K9TN55"/>
<sequence length="70" mass="7833">MLNGVNVGAQCAGPRGLRIAPLHIPSFHQLNGWMIYILQSPNVEAIRESPLHLEMHKSYKSSPRTRGMKP</sequence>
<dbReference type="Proteomes" id="UP000010367">
    <property type="component" value="Chromosome"/>
</dbReference>
<evidence type="ECO:0000313" key="2">
    <source>
        <dbReference type="Proteomes" id="UP000010367"/>
    </source>
</evidence>
<name>K9TN55_9CYAN</name>
<organism evidence="1 2">
    <name type="scientific">Oscillatoria acuminata PCC 6304</name>
    <dbReference type="NCBI Taxonomy" id="56110"/>
    <lineage>
        <taxon>Bacteria</taxon>
        <taxon>Bacillati</taxon>
        <taxon>Cyanobacteriota</taxon>
        <taxon>Cyanophyceae</taxon>
        <taxon>Oscillatoriophycideae</taxon>
        <taxon>Oscillatoriales</taxon>
        <taxon>Oscillatoriaceae</taxon>
        <taxon>Oscillatoria</taxon>
    </lineage>
</organism>
<accession>K9TN55</accession>
<dbReference type="AlphaFoldDB" id="K9TN55"/>
<protein>
    <submittedName>
        <fullName evidence="1">Uncharacterized protein</fullName>
    </submittedName>
</protein>
<reference evidence="1 2" key="1">
    <citation type="submission" date="2012-06" db="EMBL/GenBank/DDBJ databases">
        <title>Finished chromosome of genome of Oscillatoria acuminata PCC 6304.</title>
        <authorList>
            <consortium name="US DOE Joint Genome Institute"/>
            <person name="Gugger M."/>
            <person name="Coursin T."/>
            <person name="Rippka R."/>
            <person name="Tandeau De Marsac N."/>
            <person name="Huntemann M."/>
            <person name="Wei C.-L."/>
            <person name="Han J."/>
            <person name="Detter J.C."/>
            <person name="Han C."/>
            <person name="Tapia R."/>
            <person name="Davenport K."/>
            <person name="Daligault H."/>
            <person name="Erkkila T."/>
            <person name="Gu W."/>
            <person name="Munk A.C.C."/>
            <person name="Teshima H."/>
            <person name="Xu Y."/>
            <person name="Chain P."/>
            <person name="Chen A."/>
            <person name="Krypides N."/>
            <person name="Mavromatis K."/>
            <person name="Markowitz V."/>
            <person name="Szeto E."/>
            <person name="Ivanova N."/>
            <person name="Mikhailova N."/>
            <person name="Ovchinnikova G."/>
            <person name="Pagani I."/>
            <person name="Pati A."/>
            <person name="Goodwin L."/>
            <person name="Peters L."/>
            <person name="Pitluck S."/>
            <person name="Woyke T."/>
            <person name="Kerfeld C."/>
        </authorList>
    </citation>
    <scope>NUCLEOTIDE SEQUENCE [LARGE SCALE GENOMIC DNA]</scope>
    <source>
        <strain evidence="1 2">PCC 6304</strain>
    </source>
</reference>
<gene>
    <name evidence="1" type="ORF">Oscil6304_3905</name>
</gene>